<reference evidence="1" key="1">
    <citation type="journal article" date="2014" name="Genome Biol. Evol.">
        <title>Pangenome evidence for extensive interdomain horizontal transfer affecting lineage core and shell genes in uncultured planktonic thaumarchaeota and euryarchaeota.</title>
        <authorList>
            <person name="Deschamps P."/>
            <person name="Zivanovic Y."/>
            <person name="Moreira D."/>
            <person name="Rodriguez-Valera F."/>
            <person name="Lopez-Garcia P."/>
        </authorList>
    </citation>
    <scope>NUCLEOTIDE SEQUENCE</scope>
</reference>
<dbReference type="Gene3D" id="3.30.110.150">
    <property type="entry name" value="SepF-like protein"/>
    <property type="match status" value="1"/>
</dbReference>
<dbReference type="InterPro" id="IPR007561">
    <property type="entry name" value="Cell_div_SepF/SepF-rel"/>
</dbReference>
<dbReference type="AlphaFoldDB" id="A0A075G503"/>
<evidence type="ECO:0000313" key="1">
    <source>
        <dbReference type="EMBL" id="AIE98688.1"/>
    </source>
</evidence>
<accession>A0A075G503</accession>
<organism evidence="1">
    <name type="scientific">uncultured marine thaumarchaeote KM3_06_C02</name>
    <dbReference type="NCBI Taxonomy" id="1455976"/>
    <lineage>
        <taxon>Archaea</taxon>
        <taxon>Nitrososphaerota</taxon>
        <taxon>environmental samples</taxon>
    </lineage>
</organism>
<proteinExistence type="predicted"/>
<dbReference type="Pfam" id="PF04472">
    <property type="entry name" value="SepF"/>
    <property type="match status" value="1"/>
</dbReference>
<name>A0A075G503_9ARCH</name>
<sequence>MQDQVKDNTKQGMGDIYLKSQSIRNTEDVQRIKDEISRKMILILKITPLAQKSVGDLKKVVEELYEFTTSMGGDIARLGEERVVVTPPGVRIWRGLL</sequence>
<dbReference type="InterPro" id="IPR038594">
    <property type="entry name" value="SepF-like_sf"/>
</dbReference>
<dbReference type="EMBL" id="KF900541">
    <property type="protein sequence ID" value="AIE98688.1"/>
    <property type="molecule type" value="Genomic_DNA"/>
</dbReference>
<protein>
    <recommendedName>
        <fullName evidence="2">Cell division protein SepF</fullName>
    </recommendedName>
</protein>
<evidence type="ECO:0008006" key="2">
    <source>
        <dbReference type="Google" id="ProtNLM"/>
    </source>
</evidence>